<protein>
    <submittedName>
        <fullName evidence="5">Late blight resistance protein homolog R1B-14</fullName>
    </submittedName>
</protein>
<dbReference type="Pfam" id="PF23559">
    <property type="entry name" value="WHD_DRP"/>
    <property type="match status" value="1"/>
</dbReference>
<keyword evidence="4" id="KW-1185">Reference proteome</keyword>
<feature type="domain" description="Disease resistance protein winged helix" evidence="3">
    <location>
        <begin position="25"/>
        <end position="61"/>
    </location>
</feature>
<name>A0ABM4UFZ6_COFAR</name>
<proteinExistence type="predicted"/>
<reference evidence="5" key="1">
    <citation type="submission" date="2025-08" db="UniProtKB">
        <authorList>
            <consortium name="RefSeq"/>
        </authorList>
    </citation>
    <scope>IDENTIFICATION</scope>
    <source>
        <tissue evidence="5">Leaves</tissue>
    </source>
</reference>
<dbReference type="RefSeq" id="XP_071906190.1">
    <property type="nucleotide sequence ID" value="XM_072050089.1"/>
</dbReference>
<dbReference type="InterPro" id="IPR058922">
    <property type="entry name" value="WHD_DRP"/>
</dbReference>
<evidence type="ECO:0000256" key="1">
    <source>
        <dbReference type="ARBA" id="ARBA00022741"/>
    </source>
</evidence>
<dbReference type="InterPro" id="IPR036388">
    <property type="entry name" value="WH-like_DNA-bd_sf"/>
</dbReference>
<dbReference type="SUPFAM" id="SSF52047">
    <property type="entry name" value="RNI-like"/>
    <property type="match status" value="1"/>
</dbReference>
<sequence>MDDLIRRSYDNLRHMYKSCFLYLGVFPEVLEIQVSKLFQLWIVEGFIPQIEKAGMEEIAEQSKAENLFHECDMGTVSSSSHRLFCINSQFANYISNQQLAQNVNILPQKIPSLLNLQTLVVHTTSPTLDIQADIWAMTKPRHLHTNTSTTVPKCLEQSPGGENLQTLSTVSPESLTKDVFKRAKNLKKLGICGKLNNLVEGNGESSLSDSLCELDSLENLKLYGDDVNSKLLTLPQAHKFPPRLSLHNTSLDWNYMSILGNLGNLDVLTLKDYAFKGDYWKTKRGGFPSLKVSSLELRI</sequence>
<dbReference type="Proteomes" id="UP001652660">
    <property type="component" value="Chromosome 5c"/>
</dbReference>
<dbReference type="GeneID" id="113689451"/>
<keyword evidence="2" id="KW-0067">ATP-binding</keyword>
<evidence type="ECO:0000259" key="3">
    <source>
        <dbReference type="Pfam" id="PF23559"/>
    </source>
</evidence>
<gene>
    <name evidence="5" type="primary">LOC113689451</name>
</gene>
<accession>A0ABM4UFZ6</accession>
<dbReference type="Gene3D" id="1.10.10.10">
    <property type="entry name" value="Winged helix-like DNA-binding domain superfamily/Winged helix DNA-binding domain"/>
    <property type="match status" value="1"/>
</dbReference>
<evidence type="ECO:0000256" key="2">
    <source>
        <dbReference type="ARBA" id="ARBA00022840"/>
    </source>
</evidence>
<dbReference type="PANTHER" id="PTHR15140">
    <property type="entry name" value="TUBULIN-SPECIFIC CHAPERONE E"/>
    <property type="match status" value="1"/>
</dbReference>
<keyword evidence="1" id="KW-0547">Nucleotide-binding</keyword>
<dbReference type="PANTHER" id="PTHR15140:SF56">
    <property type="entry name" value="NB-ARC DOMAIN-CONTAINING PROTEIN"/>
    <property type="match status" value="1"/>
</dbReference>
<organism evidence="4 5">
    <name type="scientific">Coffea arabica</name>
    <name type="common">Arabian coffee</name>
    <dbReference type="NCBI Taxonomy" id="13443"/>
    <lineage>
        <taxon>Eukaryota</taxon>
        <taxon>Viridiplantae</taxon>
        <taxon>Streptophyta</taxon>
        <taxon>Embryophyta</taxon>
        <taxon>Tracheophyta</taxon>
        <taxon>Spermatophyta</taxon>
        <taxon>Magnoliopsida</taxon>
        <taxon>eudicotyledons</taxon>
        <taxon>Gunneridae</taxon>
        <taxon>Pentapetalae</taxon>
        <taxon>asterids</taxon>
        <taxon>lamiids</taxon>
        <taxon>Gentianales</taxon>
        <taxon>Rubiaceae</taxon>
        <taxon>Ixoroideae</taxon>
        <taxon>Gardenieae complex</taxon>
        <taxon>Bertiereae - Coffeeae clade</taxon>
        <taxon>Coffeeae</taxon>
        <taxon>Coffea</taxon>
    </lineage>
</organism>
<evidence type="ECO:0000313" key="4">
    <source>
        <dbReference type="Proteomes" id="UP001652660"/>
    </source>
</evidence>
<evidence type="ECO:0000313" key="5">
    <source>
        <dbReference type="RefSeq" id="XP_071906190.1"/>
    </source>
</evidence>